<proteinExistence type="predicted"/>
<accession>A0A964BTY0</accession>
<dbReference type="Pfam" id="PF03334">
    <property type="entry name" value="PhaG_MnhG_YufB"/>
    <property type="match status" value="1"/>
</dbReference>
<dbReference type="RefSeq" id="WP_229642727.1">
    <property type="nucleotide sequence ID" value="NZ_JADWDC010000098.1"/>
</dbReference>
<protein>
    <submittedName>
        <fullName evidence="2">Monovalent cation/H(+) antiporter subunit G</fullName>
    </submittedName>
</protein>
<dbReference type="EMBL" id="JADWDC010000098">
    <property type="protein sequence ID" value="MCC0179628.1"/>
    <property type="molecule type" value="Genomic_DNA"/>
</dbReference>
<evidence type="ECO:0000256" key="1">
    <source>
        <dbReference type="SAM" id="Phobius"/>
    </source>
</evidence>
<dbReference type="GO" id="GO:0015297">
    <property type="term" value="F:antiporter activity"/>
    <property type="evidence" value="ECO:0007669"/>
    <property type="project" value="InterPro"/>
</dbReference>
<dbReference type="AlphaFoldDB" id="A0A964BTY0"/>
<keyword evidence="1" id="KW-1133">Transmembrane helix</keyword>
<keyword evidence="1" id="KW-0812">Transmembrane</keyword>
<keyword evidence="1" id="KW-0472">Membrane</keyword>
<feature type="transmembrane region" description="Helical" evidence="1">
    <location>
        <begin position="6"/>
        <end position="25"/>
    </location>
</feature>
<dbReference type="InterPro" id="IPR005133">
    <property type="entry name" value="PhaG_MnhG_YufB"/>
</dbReference>
<name>A0A964BTY0_9CYAN</name>
<feature type="transmembrane region" description="Helical" evidence="1">
    <location>
        <begin position="60"/>
        <end position="82"/>
    </location>
</feature>
<comment type="caution">
    <text evidence="2">The sequence shown here is derived from an EMBL/GenBank/DDBJ whole genome shotgun (WGS) entry which is preliminary data.</text>
</comment>
<gene>
    <name evidence="2" type="ORF">I4641_21980</name>
</gene>
<evidence type="ECO:0000313" key="2">
    <source>
        <dbReference type="EMBL" id="MCC0179628.1"/>
    </source>
</evidence>
<sequence length="96" mass="10614">MIDALSYGLIIVGIIFWFWGTLPLLGNRSVLFKLHSLSVSDTLGSMAIVFGLLLKIPNEWSLLILAIITLAIWNTVLGYVLAYCSSSNKKQSINNQ</sequence>
<feature type="transmembrane region" description="Helical" evidence="1">
    <location>
        <begin position="37"/>
        <end position="54"/>
    </location>
</feature>
<dbReference type="GO" id="GO:0098662">
    <property type="term" value="P:inorganic cation transmembrane transport"/>
    <property type="evidence" value="ECO:0007669"/>
    <property type="project" value="InterPro"/>
</dbReference>
<dbReference type="Proteomes" id="UP000729733">
    <property type="component" value="Unassembled WGS sequence"/>
</dbReference>
<keyword evidence="3" id="KW-1185">Reference proteome</keyword>
<reference evidence="2" key="1">
    <citation type="journal article" date="2021" name="Antonie Van Leeuwenhoek">
        <title>Draft genome and description of Waterburya agarophytonicola gen. nov. sp. nov. (Pleurocapsales, Cyanobacteria): a seaweed symbiont.</title>
        <authorList>
            <person name="Bonthond G."/>
            <person name="Shalygin S."/>
            <person name="Bayer T."/>
            <person name="Weinberger F."/>
        </authorList>
    </citation>
    <scope>NUCLEOTIDE SEQUENCE</scope>
    <source>
        <strain evidence="2">KI4</strain>
    </source>
</reference>
<evidence type="ECO:0000313" key="3">
    <source>
        <dbReference type="Proteomes" id="UP000729733"/>
    </source>
</evidence>
<organism evidence="2 3">
    <name type="scientific">Waterburya agarophytonicola KI4</name>
    <dbReference type="NCBI Taxonomy" id="2874699"/>
    <lineage>
        <taxon>Bacteria</taxon>
        <taxon>Bacillati</taxon>
        <taxon>Cyanobacteriota</taxon>
        <taxon>Cyanophyceae</taxon>
        <taxon>Pleurocapsales</taxon>
        <taxon>Hyellaceae</taxon>
        <taxon>Waterburya</taxon>
        <taxon>Waterburya agarophytonicola</taxon>
    </lineage>
</organism>